<feature type="domain" description="O-GlcNAc transferase C-terminal" evidence="9">
    <location>
        <begin position="135"/>
        <end position="216"/>
    </location>
</feature>
<evidence type="ECO:0000313" key="11">
    <source>
        <dbReference type="Proteomes" id="UP000243975"/>
    </source>
</evidence>
<keyword evidence="5" id="KW-0808">Transferase</keyword>
<dbReference type="Pfam" id="PF13181">
    <property type="entry name" value="TPR_8"/>
    <property type="match status" value="1"/>
</dbReference>
<dbReference type="PROSITE" id="PS50005">
    <property type="entry name" value="TPR"/>
    <property type="match status" value="1"/>
</dbReference>
<dbReference type="Gramene" id="KVH97006">
    <property type="protein sequence ID" value="KVH97006"/>
    <property type="gene ID" value="Ccrd_000902"/>
</dbReference>
<evidence type="ECO:0000256" key="2">
    <source>
        <dbReference type="ARBA" id="ARBA00005386"/>
    </source>
</evidence>
<accession>A0A103XUC9</accession>
<evidence type="ECO:0000256" key="8">
    <source>
        <dbReference type="PROSITE-ProRule" id="PRU00339"/>
    </source>
</evidence>
<sequence>MAIIYKQQVLHFDPLAADGLVHHGNTHKEIGRVNEAIQDYSHDIIICPHMDKASANLASVYKDNGHVEAAIKSYRQALAMHPDFSEATHNLLHTLQYYTPETNQNIGYSWGCKLSMRLRIPLIQTLHLKSIGTFNPPLPLPTKCKEGNNQLHIRYASSDFINHPLSVLMGLVFGMHDRENVEVSFYALTHNDWSEWRLRIQSEAELFKDISTMTSDMISSLIIEDQI</sequence>
<keyword evidence="11" id="KW-1185">Reference proteome</keyword>
<dbReference type="AlphaFoldDB" id="A0A103XUC9"/>
<evidence type="ECO:0000256" key="4">
    <source>
        <dbReference type="ARBA" id="ARBA00022676"/>
    </source>
</evidence>
<keyword evidence="7 8" id="KW-0802">TPR repeat</keyword>
<name>A0A103XUC9_CYNCS</name>
<feature type="repeat" description="TPR" evidence="8">
    <location>
        <begin position="51"/>
        <end position="84"/>
    </location>
</feature>
<dbReference type="Gene3D" id="1.25.40.10">
    <property type="entry name" value="Tetratricopeptide repeat domain"/>
    <property type="match status" value="1"/>
</dbReference>
<dbReference type="PANTHER" id="PTHR44998">
    <property type="match status" value="1"/>
</dbReference>
<keyword evidence="6" id="KW-0677">Repeat</keyword>
<evidence type="ECO:0000259" key="9">
    <source>
        <dbReference type="Pfam" id="PF13844"/>
    </source>
</evidence>
<evidence type="ECO:0000256" key="7">
    <source>
        <dbReference type="ARBA" id="ARBA00022803"/>
    </source>
</evidence>
<evidence type="ECO:0000256" key="6">
    <source>
        <dbReference type="ARBA" id="ARBA00022737"/>
    </source>
</evidence>
<dbReference type="InterPro" id="IPR011990">
    <property type="entry name" value="TPR-like_helical_dom_sf"/>
</dbReference>
<dbReference type="InterPro" id="IPR029489">
    <property type="entry name" value="OGT/SEC/SPY_C"/>
</dbReference>
<dbReference type="SUPFAM" id="SSF48452">
    <property type="entry name" value="TPR-like"/>
    <property type="match status" value="1"/>
</dbReference>
<reference evidence="10 11" key="1">
    <citation type="journal article" date="2016" name="Sci. Rep.">
        <title>The genome sequence of the outbreeding globe artichoke constructed de novo incorporating a phase-aware low-pass sequencing strategy of F1 progeny.</title>
        <authorList>
            <person name="Scaglione D."/>
            <person name="Reyes-Chin-Wo S."/>
            <person name="Acquadro A."/>
            <person name="Froenicke L."/>
            <person name="Portis E."/>
            <person name="Beitel C."/>
            <person name="Tirone M."/>
            <person name="Mauro R."/>
            <person name="Lo Monaco A."/>
            <person name="Mauromicale G."/>
            <person name="Faccioli P."/>
            <person name="Cattivelli L."/>
            <person name="Rieseberg L."/>
            <person name="Michelmore R."/>
            <person name="Lanteri S."/>
        </authorList>
    </citation>
    <scope>NUCLEOTIDE SEQUENCE [LARGE SCALE GENOMIC DNA]</scope>
    <source>
        <strain evidence="10">2C</strain>
    </source>
</reference>
<dbReference type="EC" id="2.4.1.255" evidence="3"/>
<dbReference type="Pfam" id="PF13844">
    <property type="entry name" value="Glyco_transf_41"/>
    <property type="match status" value="1"/>
</dbReference>
<evidence type="ECO:0000256" key="5">
    <source>
        <dbReference type="ARBA" id="ARBA00022679"/>
    </source>
</evidence>
<dbReference type="GO" id="GO:0097363">
    <property type="term" value="F:protein O-acetylglucosaminyltransferase activity"/>
    <property type="evidence" value="ECO:0007669"/>
    <property type="project" value="UniProtKB-EC"/>
</dbReference>
<proteinExistence type="inferred from homology"/>
<comment type="similarity">
    <text evidence="2">Belongs to the glycosyltransferase 41 family. O-GlcNAc transferase subfamily.</text>
</comment>
<gene>
    <name evidence="10" type="ORF">Ccrd_000902</name>
</gene>
<comment type="caution">
    <text evidence="10">The sequence shown here is derived from an EMBL/GenBank/DDBJ whole genome shotgun (WGS) entry which is preliminary data.</text>
</comment>
<evidence type="ECO:0000313" key="10">
    <source>
        <dbReference type="EMBL" id="KVH97006.1"/>
    </source>
</evidence>
<dbReference type="SMART" id="SM00028">
    <property type="entry name" value="TPR"/>
    <property type="match status" value="2"/>
</dbReference>
<dbReference type="Proteomes" id="UP000243975">
    <property type="component" value="Unassembled WGS sequence"/>
</dbReference>
<dbReference type="STRING" id="59895.A0A103XUC9"/>
<organism evidence="10 11">
    <name type="scientific">Cynara cardunculus var. scolymus</name>
    <name type="common">Globe artichoke</name>
    <name type="synonym">Cynara scolymus</name>
    <dbReference type="NCBI Taxonomy" id="59895"/>
    <lineage>
        <taxon>Eukaryota</taxon>
        <taxon>Viridiplantae</taxon>
        <taxon>Streptophyta</taxon>
        <taxon>Embryophyta</taxon>
        <taxon>Tracheophyta</taxon>
        <taxon>Spermatophyta</taxon>
        <taxon>Magnoliopsida</taxon>
        <taxon>eudicotyledons</taxon>
        <taxon>Gunneridae</taxon>
        <taxon>Pentapetalae</taxon>
        <taxon>asterids</taxon>
        <taxon>campanulids</taxon>
        <taxon>Asterales</taxon>
        <taxon>Asteraceae</taxon>
        <taxon>Carduoideae</taxon>
        <taxon>Cardueae</taxon>
        <taxon>Carduinae</taxon>
        <taxon>Cynara</taxon>
    </lineage>
</organism>
<comment type="pathway">
    <text evidence="1">Protein modification; protein glycosylation.</text>
</comment>
<dbReference type="OMA" id="XMKERIF"/>
<protein>
    <recommendedName>
        <fullName evidence="3">protein O-GlcNAc transferase</fullName>
        <ecNumber evidence="3">2.4.1.255</ecNumber>
    </recommendedName>
</protein>
<dbReference type="GO" id="GO:0006493">
    <property type="term" value="P:protein O-linked glycosylation"/>
    <property type="evidence" value="ECO:0007669"/>
    <property type="project" value="TreeGrafter"/>
</dbReference>
<dbReference type="EMBL" id="LEKV01003901">
    <property type="protein sequence ID" value="KVH97006.1"/>
    <property type="molecule type" value="Genomic_DNA"/>
</dbReference>
<dbReference type="InterPro" id="IPR019734">
    <property type="entry name" value="TPR_rpt"/>
</dbReference>
<keyword evidence="4" id="KW-0328">Glycosyltransferase</keyword>
<evidence type="ECO:0000256" key="1">
    <source>
        <dbReference type="ARBA" id="ARBA00004922"/>
    </source>
</evidence>
<dbReference type="Gene3D" id="3.40.50.11380">
    <property type="match status" value="1"/>
</dbReference>
<evidence type="ECO:0000256" key="3">
    <source>
        <dbReference type="ARBA" id="ARBA00011970"/>
    </source>
</evidence>
<dbReference type="PANTHER" id="PTHR44998:SF1">
    <property type="entry name" value="UDP-N-ACETYLGLUCOSAMINE--PEPTIDE N-ACETYLGLUCOSAMINYLTRANSFERASE 110 KDA SUBUNIT"/>
    <property type="match status" value="1"/>
</dbReference>